<dbReference type="EMBL" id="LVKK01000128">
    <property type="protein sequence ID" value="OAG35139.1"/>
    <property type="molecule type" value="Genomic_DNA"/>
</dbReference>
<accession>A0A177EW15</accession>
<dbReference type="RefSeq" id="XP_022507091.1">
    <property type="nucleotide sequence ID" value="XM_022660616.1"/>
</dbReference>
<dbReference type="OrthoDB" id="4837779at2759"/>
<sequence length="121" mass="13621">MEFDLHHDRRHASIPECAREGGEVQFARWDENKLHYMATVLDPRIKTLITAHRSPADAVSIVLEARDFVKAERISLSFHSASGAKTTGGHAQLVVEQVETAPARSRHPRRPTSTGTWTLLW</sequence>
<proteinExistence type="predicted"/>
<evidence type="ECO:0000313" key="1">
    <source>
        <dbReference type="EMBL" id="OAG35139.1"/>
    </source>
</evidence>
<organism evidence="1 2">
    <name type="scientific">Fonsecaea monophora</name>
    <dbReference type="NCBI Taxonomy" id="254056"/>
    <lineage>
        <taxon>Eukaryota</taxon>
        <taxon>Fungi</taxon>
        <taxon>Dikarya</taxon>
        <taxon>Ascomycota</taxon>
        <taxon>Pezizomycotina</taxon>
        <taxon>Eurotiomycetes</taxon>
        <taxon>Chaetothyriomycetidae</taxon>
        <taxon>Chaetothyriales</taxon>
        <taxon>Herpotrichiellaceae</taxon>
        <taxon>Fonsecaea</taxon>
    </lineage>
</organism>
<name>A0A177EW15_9EURO</name>
<comment type="caution">
    <text evidence="1">The sequence shown here is derived from an EMBL/GenBank/DDBJ whole genome shotgun (WGS) entry which is preliminary data.</text>
</comment>
<evidence type="ECO:0000313" key="2">
    <source>
        <dbReference type="Proteomes" id="UP000077002"/>
    </source>
</evidence>
<gene>
    <name evidence="1" type="ORF">AYO21_10706</name>
</gene>
<dbReference type="Proteomes" id="UP000077002">
    <property type="component" value="Unassembled WGS sequence"/>
</dbReference>
<reference evidence="1 2" key="1">
    <citation type="submission" date="2016-03" db="EMBL/GenBank/DDBJ databases">
        <title>Draft genome sequence of the Fonsecaea monophora CBS 269.37.</title>
        <authorList>
            <person name="Bombassaro A."/>
            <person name="Vinicius W.A."/>
            <person name="De Hoog S."/>
            <person name="Sun J."/>
            <person name="Souza E.M."/>
            <person name="Raittz R.T."/>
            <person name="Costa F."/>
            <person name="Leao A.C."/>
            <person name="Tadra-Sfeir M.Z."/>
            <person name="Baura V."/>
            <person name="Balsanelli E."/>
            <person name="Pedrosa F.O."/>
            <person name="Moreno L.F."/>
            <person name="Steffens M.B."/>
            <person name="Xi L."/>
            <person name="Bocca A.L."/>
            <person name="Felipe M.S."/>
            <person name="Teixeira M."/>
            <person name="Telles Filho F.Q."/>
            <person name="Azevedo C.M."/>
            <person name="Gomes R."/>
            <person name="Vicente V.A."/>
        </authorList>
    </citation>
    <scope>NUCLEOTIDE SEQUENCE [LARGE SCALE GENOMIC DNA]</scope>
    <source>
        <strain evidence="1 2">CBS 269.37</strain>
    </source>
</reference>
<dbReference type="GeneID" id="34605818"/>
<keyword evidence="2" id="KW-1185">Reference proteome</keyword>
<protein>
    <submittedName>
        <fullName evidence="1">Uncharacterized protein</fullName>
    </submittedName>
</protein>
<dbReference type="AlphaFoldDB" id="A0A177EW15"/>